<name>A0ABV7B0S8_9GAMM</name>
<comment type="caution">
    <text evidence="2">The sequence shown here is derived from an EMBL/GenBank/DDBJ whole genome shotgun (WGS) entry which is preliminary data.</text>
</comment>
<gene>
    <name evidence="2" type="ORF">ACFOJE_20880</name>
</gene>
<reference evidence="3" key="1">
    <citation type="journal article" date="2019" name="Int. J. Syst. Evol. Microbiol.">
        <title>The Global Catalogue of Microorganisms (GCM) 10K type strain sequencing project: providing services to taxonomists for standard genome sequencing and annotation.</title>
        <authorList>
            <consortium name="The Broad Institute Genomics Platform"/>
            <consortium name="The Broad Institute Genome Sequencing Center for Infectious Disease"/>
            <person name="Wu L."/>
            <person name="Ma J."/>
        </authorList>
    </citation>
    <scope>NUCLEOTIDE SEQUENCE [LARGE SCALE GENOMIC DNA]</scope>
    <source>
        <strain evidence="3">KCTC 62195</strain>
    </source>
</reference>
<keyword evidence="3" id="KW-1185">Reference proteome</keyword>
<dbReference type="EMBL" id="JBHRSJ010000035">
    <property type="protein sequence ID" value="MFC2974650.1"/>
    <property type="molecule type" value="Genomic_DNA"/>
</dbReference>
<evidence type="ECO:0000313" key="3">
    <source>
        <dbReference type="Proteomes" id="UP001595457"/>
    </source>
</evidence>
<keyword evidence="1" id="KW-0175">Coiled coil</keyword>
<accession>A0ABV7B0S8</accession>
<proteinExistence type="predicted"/>
<sequence>MSDLTAIGGGAVTMTSLELVDFINGHRRQQAELAGAEFPSTQHPTLLHKNFLAKVPEVLGAETSAKFSADLPDRYGRPRKGYRFPKRESCLMAMSYSYELQAAVFDHMTALEQQLAAVFTVPQTRAEALRLAADLEEQNAQLMLENQQKALRIESLESVFQAGMTPTQFCKRLNGVNTQQVNGALLAIGWIYDAERDPERSAKYRVSSRARDKYLTEGVISIEKEGGSPFVKYTLVLLQKGAARLHELYLQEALPMKADWDGKFTHAKFALGGRQ</sequence>
<evidence type="ECO:0000256" key="1">
    <source>
        <dbReference type="SAM" id="Coils"/>
    </source>
</evidence>
<protein>
    <submittedName>
        <fullName evidence="2">Transporter</fullName>
    </submittedName>
</protein>
<dbReference type="RefSeq" id="WP_377816907.1">
    <property type="nucleotide sequence ID" value="NZ_JBHRSJ010000035.1"/>
</dbReference>
<feature type="coiled-coil region" evidence="1">
    <location>
        <begin position="125"/>
        <end position="152"/>
    </location>
</feature>
<evidence type="ECO:0000313" key="2">
    <source>
        <dbReference type="EMBL" id="MFC2974650.1"/>
    </source>
</evidence>
<dbReference type="Proteomes" id="UP001595457">
    <property type="component" value="Unassembled WGS sequence"/>
</dbReference>
<organism evidence="2 3">
    <name type="scientific">Azotobacter bryophylli</name>
    <dbReference type="NCBI Taxonomy" id="1986537"/>
    <lineage>
        <taxon>Bacteria</taxon>
        <taxon>Pseudomonadati</taxon>
        <taxon>Pseudomonadota</taxon>
        <taxon>Gammaproteobacteria</taxon>
        <taxon>Pseudomonadales</taxon>
        <taxon>Pseudomonadaceae</taxon>
        <taxon>Azotobacter</taxon>
    </lineage>
</organism>